<comment type="caution">
    <text evidence="3">The sequence shown here is derived from an EMBL/GenBank/DDBJ whole genome shotgun (WGS) entry which is preliminary data.</text>
</comment>
<feature type="transmembrane region" description="Helical" evidence="1">
    <location>
        <begin position="233"/>
        <end position="256"/>
    </location>
</feature>
<evidence type="ECO:0000256" key="1">
    <source>
        <dbReference type="SAM" id="Phobius"/>
    </source>
</evidence>
<feature type="transmembrane region" description="Helical" evidence="1">
    <location>
        <begin position="114"/>
        <end position="137"/>
    </location>
</feature>
<evidence type="ECO:0000313" key="4">
    <source>
        <dbReference type="Proteomes" id="UP000470213"/>
    </source>
</evidence>
<feature type="transmembrane region" description="Helical" evidence="1">
    <location>
        <begin position="262"/>
        <end position="282"/>
    </location>
</feature>
<dbReference type="AlphaFoldDB" id="A0A7X5LMI8"/>
<keyword evidence="1" id="KW-1133">Transmembrane helix</keyword>
<feature type="domain" description="EamA" evidence="2">
    <location>
        <begin position="144"/>
        <end position="274"/>
    </location>
</feature>
<evidence type="ECO:0000259" key="2">
    <source>
        <dbReference type="Pfam" id="PF00892"/>
    </source>
</evidence>
<feature type="transmembrane region" description="Helical" evidence="1">
    <location>
        <begin position="29"/>
        <end position="45"/>
    </location>
</feature>
<dbReference type="RefSeq" id="WP_163086302.1">
    <property type="nucleotide sequence ID" value="NZ_JAAAWN010000017.1"/>
</dbReference>
<keyword evidence="1" id="KW-0812">Transmembrane</keyword>
<keyword evidence="1" id="KW-0472">Membrane</keyword>
<feature type="transmembrane region" description="Helical" evidence="1">
    <location>
        <begin position="173"/>
        <end position="191"/>
    </location>
</feature>
<keyword evidence="4" id="KW-1185">Reference proteome</keyword>
<protein>
    <submittedName>
        <fullName evidence="3">EamA family transporter</fullName>
    </submittedName>
</protein>
<evidence type="ECO:0000313" key="3">
    <source>
        <dbReference type="EMBL" id="NDV92083.1"/>
    </source>
</evidence>
<dbReference type="InterPro" id="IPR000620">
    <property type="entry name" value="EamA_dom"/>
</dbReference>
<accession>A0A7X5LMI8</accession>
<sequence>MATTSGVIAILMWGLLAVLSVYSASFPPFQLLFVCFAVSSIIVIIKRYSKREQVWRLPNLTVQQWLFATGGLFGFHFCYFMAVRFAPPIEASLIAYLWPLMLGVAVATRSQRHFAVVGGLVGFVGCGVLVTGGKTIAFNSDYILGYAFALSCAFIWTGYSWFMSQTESQVEDIGWISGVVALLALAAHVGLEESHWQFSWQDWLSAILLGLGPVGGAFYLWDIGLKFGNKALLASLSFATPVISSLALYLCGLSVLTNDITVALGLIVSGALISNALPSVWARYKLRYHQI</sequence>
<dbReference type="Pfam" id="PF00892">
    <property type="entry name" value="EamA"/>
    <property type="match status" value="1"/>
</dbReference>
<feature type="transmembrane region" description="Helical" evidence="1">
    <location>
        <begin position="65"/>
        <end position="83"/>
    </location>
</feature>
<feature type="transmembrane region" description="Helical" evidence="1">
    <location>
        <begin position="203"/>
        <end position="221"/>
    </location>
</feature>
<name>A0A7X5LMI8_9ALTE</name>
<proteinExistence type="predicted"/>
<feature type="transmembrane region" description="Helical" evidence="1">
    <location>
        <begin position="7"/>
        <end position="23"/>
    </location>
</feature>
<organism evidence="3 4">
    <name type="scientific">Alteromonas profundi</name>
    <dbReference type="NCBI Taxonomy" id="2696062"/>
    <lineage>
        <taxon>Bacteria</taxon>
        <taxon>Pseudomonadati</taxon>
        <taxon>Pseudomonadota</taxon>
        <taxon>Gammaproteobacteria</taxon>
        <taxon>Alteromonadales</taxon>
        <taxon>Alteromonadaceae</taxon>
        <taxon>Alteromonas/Salinimonas group</taxon>
        <taxon>Alteromonas</taxon>
    </lineage>
</organism>
<feature type="transmembrane region" description="Helical" evidence="1">
    <location>
        <begin position="89"/>
        <end position="107"/>
    </location>
</feature>
<dbReference type="Proteomes" id="UP000470213">
    <property type="component" value="Unassembled WGS sequence"/>
</dbReference>
<feature type="transmembrane region" description="Helical" evidence="1">
    <location>
        <begin position="143"/>
        <end position="161"/>
    </location>
</feature>
<gene>
    <name evidence="3" type="ORF">GTH32_12960</name>
</gene>
<dbReference type="EMBL" id="JAAAWN010000017">
    <property type="protein sequence ID" value="NDV92083.1"/>
    <property type="molecule type" value="Genomic_DNA"/>
</dbReference>
<dbReference type="GO" id="GO:0016020">
    <property type="term" value="C:membrane"/>
    <property type="evidence" value="ECO:0007669"/>
    <property type="project" value="InterPro"/>
</dbReference>
<reference evidence="3 4" key="1">
    <citation type="submission" date="2020-01" db="EMBL/GenBank/DDBJ databases">
        <authorList>
            <person name="Chen J."/>
            <person name="Zhu S."/>
            <person name="Yang J."/>
        </authorList>
    </citation>
    <scope>NUCLEOTIDE SEQUENCE [LARGE SCALE GENOMIC DNA]</scope>
    <source>
        <strain evidence="3 4">345S023</strain>
    </source>
</reference>